<feature type="region of interest" description="Disordered" evidence="1">
    <location>
        <begin position="63"/>
        <end position="98"/>
    </location>
</feature>
<feature type="compositionally biased region" description="Polar residues" evidence="1">
    <location>
        <begin position="215"/>
        <end position="233"/>
    </location>
</feature>
<dbReference type="Proteomes" id="UP000023152">
    <property type="component" value="Unassembled WGS sequence"/>
</dbReference>
<reference evidence="3 4" key="1">
    <citation type="journal article" date="2013" name="Curr. Biol.">
        <title>The Genome of the Foraminiferan Reticulomyxa filosa.</title>
        <authorList>
            <person name="Glockner G."/>
            <person name="Hulsmann N."/>
            <person name="Schleicher M."/>
            <person name="Noegel A.A."/>
            <person name="Eichinger L."/>
            <person name="Gallinger C."/>
            <person name="Pawlowski J."/>
            <person name="Sierra R."/>
            <person name="Euteneuer U."/>
            <person name="Pillet L."/>
            <person name="Moustafa A."/>
            <person name="Platzer M."/>
            <person name="Groth M."/>
            <person name="Szafranski K."/>
            <person name="Schliwa M."/>
        </authorList>
    </citation>
    <scope>NUCLEOTIDE SEQUENCE [LARGE SCALE GENOMIC DNA]</scope>
</reference>
<evidence type="ECO:0000313" key="3">
    <source>
        <dbReference type="EMBL" id="ETO06544.1"/>
    </source>
</evidence>
<name>X6LY52_RETFI</name>
<evidence type="ECO:0000256" key="2">
    <source>
        <dbReference type="SAM" id="Phobius"/>
    </source>
</evidence>
<organism evidence="3 4">
    <name type="scientific">Reticulomyxa filosa</name>
    <dbReference type="NCBI Taxonomy" id="46433"/>
    <lineage>
        <taxon>Eukaryota</taxon>
        <taxon>Sar</taxon>
        <taxon>Rhizaria</taxon>
        <taxon>Retaria</taxon>
        <taxon>Foraminifera</taxon>
        <taxon>Monothalamids</taxon>
        <taxon>Reticulomyxidae</taxon>
        <taxon>Reticulomyxa</taxon>
    </lineage>
</organism>
<protein>
    <submittedName>
        <fullName evidence="3">Uncharacterized protein</fullName>
    </submittedName>
</protein>
<sequence>MEEYGEIKRVHMEDTWSEKDDSPDKKVALIITKKKILLPFLRRHHSQWLRDAMDAIMTTSGINANSNSNSNSNNDNSNSNTNTNLNTNTNTNASTIDVDTTVGNSSNCATKEDMSEHKQRECEENLDMQQFEALMHNVSLIWTRAQARYRQNGVFFCCCCSIRGKAANEQGGPHEESTKNDDQKTHKDEIGKKMATNSGEKEDEKGREKRDDIATSDNSSDAKTNMESSGNNLTSREELFQSLQSVHPHINPHQPLDLSHLSSCFVVFASQSQATKCVKDRSRSDDGIRAMHRYDYNKMVKKYKTAELKGEAMPISPPMRAYNMYTFAPQGHTQIQAHGDPCSTPVHQHHHHHHHHSQHPHPHPHPHSHHHHSSQTGQEQEQGQGQGQGQGHSLSISMPGRNNVVHNGRGGHASTVYPAVNGRRIGSGEAPLVPRVVVNVLDDKDKPVVGTIATRSLETNSRPEVFVHKYDAKTHFAGRSLTMSPLTEQFIYIYMYIYAYIHIYIYCIYLFVFYLGHFCFFFWDVFCKTQTTSKLSSDVRPALETKA</sequence>
<keyword evidence="2" id="KW-0472">Membrane</keyword>
<comment type="caution">
    <text evidence="3">The sequence shown here is derived from an EMBL/GenBank/DDBJ whole genome shotgun (WGS) entry which is preliminary data.</text>
</comment>
<evidence type="ECO:0000313" key="4">
    <source>
        <dbReference type="Proteomes" id="UP000023152"/>
    </source>
</evidence>
<feature type="region of interest" description="Disordered" evidence="1">
    <location>
        <begin position="166"/>
        <end position="233"/>
    </location>
</feature>
<proteinExistence type="predicted"/>
<keyword evidence="2" id="KW-1133">Transmembrane helix</keyword>
<evidence type="ECO:0000256" key="1">
    <source>
        <dbReference type="SAM" id="MobiDB-lite"/>
    </source>
</evidence>
<feature type="compositionally biased region" description="Low complexity" evidence="1">
    <location>
        <begin position="63"/>
        <end position="95"/>
    </location>
</feature>
<accession>X6LY52</accession>
<feature type="region of interest" description="Disordered" evidence="1">
    <location>
        <begin position="334"/>
        <end position="412"/>
    </location>
</feature>
<feature type="compositionally biased region" description="Basic and acidic residues" evidence="1">
    <location>
        <begin position="199"/>
        <end position="213"/>
    </location>
</feature>
<dbReference type="EMBL" id="ASPP01027043">
    <property type="protein sequence ID" value="ETO06544.1"/>
    <property type="molecule type" value="Genomic_DNA"/>
</dbReference>
<keyword evidence="2" id="KW-0812">Transmembrane</keyword>
<feature type="compositionally biased region" description="Basic residues" evidence="1">
    <location>
        <begin position="347"/>
        <end position="373"/>
    </location>
</feature>
<feature type="transmembrane region" description="Helical" evidence="2">
    <location>
        <begin position="503"/>
        <end position="526"/>
    </location>
</feature>
<keyword evidence="4" id="KW-1185">Reference proteome</keyword>
<feature type="compositionally biased region" description="Low complexity" evidence="1">
    <location>
        <begin position="374"/>
        <end position="383"/>
    </location>
</feature>
<gene>
    <name evidence="3" type="ORF">RFI_30847</name>
</gene>
<feature type="compositionally biased region" description="Basic and acidic residues" evidence="1">
    <location>
        <begin position="172"/>
        <end position="192"/>
    </location>
</feature>
<dbReference type="AlphaFoldDB" id="X6LY52"/>